<name>A0A1V5SDR6_9BACT</name>
<comment type="caution">
    <text evidence="2">The sequence shown here is derived from an EMBL/GenBank/DDBJ whole genome shotgun (WGS) entry which is preliminary data.</text>
</comment>
<gene>
    <name evidence="2" type="ORF">BWY43_00414</name>
</gene>
<dbReference type="EMBL" id="MWBO01000026">
    <property type="protein sequence ID" value="OQA52625.1"/>
    <property type="molecule type" value="Genomic_DNA"/>
</dbReference>
<evidence type="ECO:0000256" key="1">
    <source>
        <dbReference type="SAM" id="Phobius"/>
    </source>
</evidence>
<proteinExistence type="predicted"/>
<accession>A0A1V5SDR6</accession>
<keyword evidence="1" id="KW-0472">Membrane</keyword>
<keyword evidence="1" id="KW-0812">Transmembrane</keyword>
<dbReference type="AlphaFoldDB" id="A0A1V5SDR6"/>
<dbReference type="InterPro" id="IPR014717">
    <property type="entry name" value="Transl_elong_EF1B/ribsomal_bS6"/>
</dbReference>
<dbReference type="Gene3D" id="3.30.70.60">
    <property type="match status" value="1"/>
</dbReference>
<sequence length="198" mass="20885">MNTEGKKATNVTNLAVLALLVAILVGILLVYPQISKIKTLSATVNQKESELNEGLMEVSEIKEFALLLKSAKSDIEKLGVAIPEEERADEALLQMAVAAGSAGINITGVGVDAQGAQSSQEAEGGSGSVTLTVSTTGEYGKTIDFIKKAEKNLRPVSFRNITLSSDDESSGEIAGSFMIDFPFINAIQSGSEEVMDEQ</sequence>
<evidence type="ECO:0008006" key="3">
    <source>
        <dbReference type="Google" id="ProtNLM"/>
    </source>
</evidence>
<dbReference type="Proteomes" id="UP000485367">
    <property type="component" value="Unassembled WGS sequence"/>
</dbReference>
<feature type="transmembrane region" description="Helical" evidence="1">
    <location>
        <begin position="12"/>
        <end position="31"/>
    </location>
</feature>
<keyword evidence="1" id="KW-1133">Transmembrane helix</keyword>
<protein>
    <recommendedName>
        <fullName evidence="3">Pilus assembly protein, PilO</fullName>
    </recommendedName>
</protein>
<organism evidence="2">
    <name type="scientific">candidate division WS2 bacterium ADurb.Bin280</name>
    <dbReference type="NCBI Taxonomy" id="1852829"/>
    <lineage>
        <taxon>Bacteria</taxon>
        <taxon>candidate division WS2</taxon>
    </lineage>
</organism>
<evidence type="ECO:0000313" key="2">
    <source>
        <dbReference type="EMBL" id="OQA52625.1"/>
    </source>
</evidence>
<reference evidence="2" key="1">
    <citation type="submission" date="2017-02" db="EMBL/GenBank/DDBJ databases">
        <title>Delving into the versatile metabolic prowess of the omnipresent phylum Bacteroidetes.</title>
        <authorList>
            <person name="Nobu M.K."/>
            <person name="Mei R."/>
            <person name="Narihiro T."/>
            <person name="Kuroda K."/>
            <person name="Liu W.-T."/>
        </authorList>
    </citation>
    <scope>NUCLEOTIDE SEQUENCE</scope>
    <source>
        <strain evidence="2">ADurb.Bin280</strain>
    </source>
</reference>